<reference evidence="3" key="1">
    <citation type="submission" date="2025-08" db="UniProtKB">
        <authorList>
            <consortium name="RefSeq"/>
        </authorList>
    </citation>
    <scope>IDENTIFICATION</scope>
    <source>
        <tissue evidence="3">Whole body</tissue>
    </source>
</reference>
<accession>A0A6J1PW43</accession>
<dbReference type="GeneID" id="112455686"/>
<name>A0A6J1PW43_9HYME</name>
<evidence type="ECO:0000313" key="2">
    <source>
        <dbReference type="Proteomes" id="UP000504618"/>
    </source>
</evidence>
<proteinExistence type="predicted"/>
<evidence type="ECO:0000313" key="3">
    <source>
        <dbReference type="RefSeq" id="XP_024873543.1"/>
    </source>
</evidence>
<keyword evidence="2" id="KW-1185">Reference proteome</keyword>
<dbReference type="RefSeq" id="XP_024873543.1">
    <property type="nucleotide sequence ID" value="XM_025017775.1"/>
</dbReference>
<protein>
    <submittedName>
        <fullName evidence="3">Uncharacterized protein LOC112455686 isoform X1</fullName>
    </submittedName>
</protein>
<dbReference type="OrthoDB" id="7700296at2759"/>
<feature type="region of interest" description="Disordered" evidence="1">
    <location>
        <begin position="116"/>
        <end position="152"/>
    </location>
</feature>
<feature type="compositionally biased region" description="Low complexity" evidence="1">
    <location>
        <begin position="700"/>
        <end position="716"/>
    </location>
</feature>
<evidence type="ECO:0000256" key="1">
    <source>
        <dbReference type="SAM" id="MobiDB-lite"/>
    </source>
</evidence>
<sequence length="716" mass="81069">MEGEIETNSSCVSCTRQEIFDAIRMQLLSEYGKKVKELENYISLKTKRPFQCHADDKMALKNLFHTLKTKWIECNRTVSRFYNKNSEWLKGTIQLVTIINEIYCCPGPEELKVSEACTSKDDEPSTSSKPRGRPITDFEMLSDRSKRRRSNQLLKTHSTAELAFATSMSFRSSGAADAASIVKDVTTLSPSHATKYKTAYRAADLPLCKEISGDLALSDLVEGKMTRKTYRLIRKRELQNNARVYPSYHKVLDAKTRCYPPDIKVTETLAEVPLQSLLHHIASRILSVQNDVIQTLPEEKVRSLELIAKYGFDGSSGQKQYKQKFEDEDASDASILLTSLVPLRITGSNDKNLLIWQNPKPSSPRFCSPIKLQYIHENVTSTLEENSYVEDQIAKLASFVTIIDGKVITVTFKLLFTMIDGKVRNTITITKSNMRCYLCGATSKKFNNLDEVSLLPVDEKNLRYGLATLHAWIHFMEYFLHLGYKLGTKKWQARSKEDKENVKMRKEAIQKGFKLRFGLIVDAPKVGGFGTSNDGNTARRFFAYSSESAEILGLDAELLNRAHIIMQVLSCGYAVNVDLFKSYCLETANMLVQSFPWSCMPTSIHEVLIHGPLIIEWAPLPIGQLSEEAQESRNKDIKKYRENYSRKHSRESTMRDVFQWLLVSSDPVISSLRITPPKKSEALSFEAIQLLSPYVHGTEESSTSDVSSNTTDDCSD</sequence>
<feature type="region of interest" description="Disordered" evidence="1">
    <location>
        <begin position="696"/>
        <end position="716"/>
    </location>
</feature>
<dbReference type="Proteomes" id="UP000504618">
    <property type="component" value="Unplaced"/>
</dbReference>
<organism evidence="2 3">
    <name type="scientific">Temnothorax curvispinosus</name>
    <dbReference type="NCBI Taxonomy" id="300111"/>
    <lineage>
        <taxon>Eukaryota</taxon>
        <taxon>Metazoa</taxon>
        <taxon>Ecdysozoa</taxon>
        <taxon>Arthropoda</taxon>
        <taxon>Hexapoda</taxon>
        <taxon>Insecta</taxon>
        <taxon>Pterygota</taxon>
        <taxon>Neoptera</taxon>
        <taxon>Endopterygota</taxon>
        <taxon>Hymenoptera</taxon>
        <taxon>Apocrita</taxon>
        <taxon>Aculeata</taxon>
        <taxon>Formicoidea</taxon>
        <taxon>Formicidae</taxon>
        <taxon>Myrmicinae</taxon>
        <taxon>Temnothorax</taxon>
    </lineage>
</organism>
<gene>
    <name evidence="3" type="primary">LOC112455686</name>
</gene>
<dbReference type="AlphaFoldDB" id="A0A6J1PW43"/>